<protein>
    <submittedName>
        <fullName evidence="3">Universal stress protein</fullName>
    </submittedName>
</protein>
<comment type="similarity">
    <text evidence="1">Belongs to the universal stress protein A family.</text>
</comment>
<dbReference type="InterPro" id="IPR014729">
    <property type="entry name" value="Rossmann-like_a/b/a_fold"/>
</dbReference>
<evidence type="ECO:0000313" key="3">
    <source>
        <dbReference type="EMBL" id="MDY2586004.1"/>
    </source>
</evidence>
<dbReference type="EMBL" id="JAXDAE010000001">
    <property type="protein sequence ID" value="MDY2586004.1"/>
    <property type="molecule type" value="Genomic_DNA"/>
</dbReference>
<evidence type="ECO:0000259" key="2">
    <source>
        <dbReference type="Pfam" id="PF00582"/>
    </source>
</evidence>
<dbReference type="Pfam" id="PF00582">
    <property type="entry name" value="Usp"/>
    <property type="match status" value="1"/>
</dbReference>
<dbReference type="Gene3D" id="3.40.50.620">
    <property type="entry name" value="HUPs"/>
    <property type="match status" value="1"/>
</dbReference>
<accession>A0ABU5EML9</accession>
<organism evidence="3 4">
    <name type="scientific">Winogradskyella aquimaris</name>
    <dbReference type="NCBI Taxonomy" id="864074"/>
    <lineage>
        <taxon>Bacteria</taxon>
        <taxon>Pseudomonadati</taxon>
        <taxon>Bacteroidota</taxon>
        <taxon>Flavobacteriia</taxon>
        <taxon>Flavobacteriales</taxon>
        <taxon>Flavobacteriaceae</taxon>
        <taxon>Winogradskyella</taxon>
    </lineage>
</organism>
<gene>
    <name evidence="3" type="ORF">SNF14_01525</name>
</gene>
<dbReference type="InterPro" id="IPR006015">
    <property type="entry name" value="Universal_stress_UspA"/>
</dbReference>
<dbReference type="InterPro" id="IPR006016">
    <property type="entry name" value="UspA"/>
</dbReference>
<reference evidence="3 4" key="1">
    <citation type="submission" date="2023-11" db="EMBL/GenBank/DDBJ databases">
        <title>Winogradskyella pelagius sp. nov., isolated from coastal sediment.</title>
        <authorList>
            <person name="Li F."/>
        </authorList>
    </citation>
    <scope>NUCLEOTIDE SEQUENCE [LARGE SCALE GENOMIC DNA]</scope>
    <source>
        <strain evidence="3 4">KCTC 23502</strain>
    </source>
</reference>
<sequence>MMKIVLAIDGSDFSKEAVNELVKMPLPDDSEISIINVYEHPAMSTPELMTMGGSLNNYFEEFISGAQKLGDKIVSEASNVLKSKNEELIITTSVVSGLPKSAILEKAESFDADLIVVGSQGQGAFSRFLLGSVSQYLATHAKCSVMIVKDKGVK</sequence>
<comment type="caution">
    <text evidence="3">The sequence shown here is derived from an EMBL/GenBank/DDBJ whole genome shotgun (WGS) entry which is preliminary data.</text>
</comment>
<dbReference type="PANTHER" id="PTHR43010:SF1">
    <property type="entry name" value="USPA DOMAIN-CONTAINING PROTEIN"/>
    <property type="match status" value="1"/>
</dbReference>
<dbReference type="Proteomes" id="UP001285855">
    <property type="component" value="Unassembled WGS sequence"/>
</dbReference>
<dbReference type="CDD" id="cd23659">
    <property type="entry name" value="USP_At3g01520-like"/>
    <property type="match status" value="1"/>
</dbReference>
<evidence type="ECO:0000256" key="1">
    <source>
        <dbReference type="ARBA" id="ARBA00008791"/>
    </source>
</evidence>
<dbReference type="PRINTS" id="PR01438">
    <property type="entry name" value="UNVRSLSTRESS"/>
</dbReference>
<keyword evidence="4" id="KW-1185">Reference proteome</keyword>
<dbReference type="PANTHER" id="PTHR43010">
    <property type="entry name" value="UNIVERSAL STRESS PROTEIN SLR1230"/>
    <property type="match status" value="1"/>
</dbReference>
<dbReference type="InterPro" id="IPR051688">
    <property type="entry name" value="USP_A"/>
</dbReference>
<evidence type="ECO:0000313" key="4">
    <source>
        <dbReference type="Proteomes" id="UP001285855"/>
    </source>
</evidence>
<feature type="domain" description="UspA" evidence="2">
    <location>
        <begin position="2"/>
        <end position="149"/>
    </location>
</feature>
<proteinExistence type="inferred from homology"/>
<dbReference type="SUPFAM" id="SSF52402">
    <property type="entry name" value="Adenine nucleotide alpha hydrolases-like"/>
    <property type="match status" value="1"/>
</dbReference>
<name>A0ABU5EML9_9FLAO</name>
<dbReference type="RefSeq" id="WP_320554384.1">
    <property type="nucleotide sequence ID" value="NZ_JAXDAE010000001.1"/>
</dbReference>